<dbReference type="AlphaFoldDB" id="A0A917CE84"/>
<organism evidence="1 2">
    <name type="scientific">Azorhizobium oxalatiphilum</name>
    <dbReference type="NCBI Taxonomy" id="980631"/>
    <lineage>
        <taxon>Bacteria</taxon>
        <taxon>Pseudomonadati</taxon>
        <taxon>Pseudomonadota</taxon>
        <taxon>Alphaproteobacteria</taxon>
        <taxon>Hyphomicrobiales</taxon>
        <taxon>Xanthobacteraceae</taxon>
        <taxon>Azorhizobium</taxon>
    </lineage>
</organism>
<evidence type="ECO:0000313" key="2">
    <source>
        <dbReference type="Proteomes" id="UP000606044"/>
    </source>
</evidence>
<evidence type="ECO:0000313" key="1">
    <source>
        <dbReference type="EMBL" id="GGF83818.1"/>
    </source>
</evidence>
<keyword evidence="2" id="KW-1185">Reference proteome</keyword>
<accession>A0A917CE84</accession>
<gene>
    <name evidence="1" type="ORF">GCM10007301_49770</name>
</gene>
<protein>
    <submittedName>
        <fullName evidence="1">Uncharacterized protein</fullName>
    </submittedName>
</protein>
<proteinExistence type="predicted"/>
<comment type="caution">
    <text evidence="1">The sequence shown here is derived from an EMBL/GenBank/DDBJ whole genome shotgun (WGS) entry which is preliminary data.</text>
</comment>
<sequence length="282" mass="31786">MRTGEGAPAAPGPFDPDAYRAGLRGELFWMAADQTVAFDDILRMPIRDRPAFQDRVLAYLQTIHALAPEAPLSRVEDAFDGLLADLRRAGEDTDRLLLWLGAQEDYPGEDRLGVGALAAWRDAFWRWTAGTAALPRELVPVALLETYRAEVAAPREALFVRSREARGRFLSCPESRSSRDNLLWGIYFSGVETDPTTLFRPLVDNRLHRQWWRRHRLSLTPPARAALFDALVETIQRHGDPQVQDWSCVQPIDDALRVDDIPDFDRYARAAQDVRSAGPSIP</sequence>
<dbReference type="RefSeq" id="WP_188583573.1">
    <property type="nucleotide sequence ID" value="NZ_BMCT01000009.1"/>
</dbReference>
<dbReference type="Proteomes" id="UP000606044">
    <property type="component" value="Unassembled WGS sequence"/>
</dbReference>
<dbReference type="EMBL" id="BMCT01000009">
    <property type="protein sequence ID" value="GGF83818.1"/>
    <property type="molecule type" value="Genomic_DNA"/>
</dbReference>
<name>A0A917CE84_9HYPH</name>
<reference evidence="1" key="1">
    <citation type="journal article" date="2014" name="Int. J. Syst. Evol. Microbiol.">
        <title>Complete genome sequence of Corynebacterium casei LMG S-19264T (=DSM 44701T), isolated from a smear-ripened cheese.</title>
        <authorList>
            <consortium name="US DOE Joint Genome Institute (JGI-PGF)"/>
            <person name="Walter F."/>
            <person name="Albersmeier A."/>
            <person name="Kalinowski J."/>
            <person name="Ruckert C."/>
        </authorList>
    </citation>
    <scope>NUCLEOTIDE SEQUENCE</scope>
    <source>
        <strain evidence="1">CCM 7897</strain>
    </source>
</reference>
<reference evidence="1" key="2">
    <citation type="submission" date="2020-09" db="EMBL/GenBank/DDBJ databases">
        <authorList>
            <person name="Sun Q."/>
            <person name="Sedlacek I."/>
        </authorList>
    </citation>
    <scope>NUCLEOTIDE SEQUENCE</scope>
    <source>
        <strain evidence="1">CCM 7897</strain>
    </source>
</reference>